<evidence type="ECO:0000256" key="1">
    <source>
        <dbReference type="SAM" id="MobiDB-lite"/>
    </source>
</evidence>
<comment type="caution">
    <text evidence="2">The sequence shown here is derived from an EMBL/GenBank/DDBJ whole genome shotgun (WGS) entry which is preliminary data.</text>
</comment>
<dbReference type="RefSeq" id="WP_107581088.1">
    <property type="nucleotide sequence ID" value="NZ_JAERMS010000018.1"/>
</dbReference>
<feature type="region of interest" description="Disordered" evidence="1">
    <location>
        <begin position="173"/>
        <end position="202"/>
    </location>
</feature>
<reference evidence="2 3" key="1">
    <citation type="submission" date="2021-01" db="EMBL/GenBank/DDBJ databases">
        <title>Prevotella A2931 sp. nov.</title>
        <authorList>
            <person name="Buhl M."/>
            <person name="Oberhettinger P."/>
        </authorList>
    </citation>
    <scope>NUCLEOTIDE SEQUENCE [LARGE SCALE GENOMIC DNA]</scope>
    <source>
        <strain evidence="2 3">A2931</strain>
    </source>
</reference>
<proteinExistence type="predicted"/>
<organism evidence="2 3">
    <name type="scientific">Prevotella illustrans</name>
    <dbReference type="NCBI Taxonomy" id="2800387"/>
    <lineage>
        <taxon>Bacteria</taxon>
        <taxon>Pseudomonadati</taxon>
        <taxon>Bacteroidota</taxon>
        <taxon>Bacteroidia</taxon>
        <taxon>Bacteroidales</taxon>
        <taxon>Prevotellaceae</taxon>
        <taxon>Prevotella</taxon>
    </lineage>
</organism>
<accession>A0ABS3M5S5</accession>
<dbReference type="Proteomes" id="UP000664265">
    <property type="component" value="Unassembled WGS sequence"/>
</dbReference>
<gene>
    <name evidence="2" type="ORF">JHU38_07055</name>
</gene>
<sequence length="202" mass="22602">MNKFLRFSVTIFFVGCFLAFTGCHEKKKSDIIITHKSIKKTERTISKVGDYKQERDVEWLGTNYKVIVERKADSGLPIVDDGNGSKFYDNVITVTIKRKDGSQFFSRTFKKADFEDKVDDIYKKNSVLLGIVLDIVEGNRLVFAASVGSPDKMSDEYVPLVLKIDNLGGVAISKDSQLDTGSDRVAPTKKKSEAELSEEEGI</sequence>
<protein>
    <submittedName>
        <fullName evidence="2">DUF4738 domain-containing protein</fullName>
    </submittedName>
</protein>
<dbReference type="InterPro" id="IPR031762">
    <property type="entry name" value="DUF4738"/>
</dbReference>
<evidence type="ECO:0000313" key="3">
    <source>
        <dbReference type="Proteomes" id="UP000664265"/>
    </source>
</evidence>
<dbReference type="Pfam" id="PF15889">
    <property type="entry name" value="DUF4738"/>
    <property type="match status" value="1"/>
</dbReference>
<dbReference type="PROSITE" id="PS51257">
    <property type="entry name" value="PROKAR_LIPOPROTEIN"/>
    <property type="match status" value="1"/>
</dbReference>
<dbReference type="Gene3D" id="2.40.128.510">
    <property type="entry name" value="Protein of unknown function DUF4738"/>
    <property type="match status" value="1"/>
</dbReference>
<dbReference type="EMBL" id="JAERMS010000018">
    <property type="protein sequence ID" value="MBO1363529.1"/>
    <property type="molecule type" value="Genomic_DNA"/>
</dbReference>
<evidence type="ECO:0000313" key="2">
    <source>
        <dbReference type="EMBL" id="MBO1363529.1"/>
    </source>
</evidence>
<keyword evidence="3" id="KW-1185">Reference proteome</keyword>
<name>A0ABS3M5S5_9BACT</name>